<evidence type="ECO:0000313" key="2">
    <source>
        <dbReference type="Proteomes" id="UP000016932"/>
    </source>
</evidence>
<dbReference type="RefSeq" id="XP_007929019.1">
    <property type="nucleotide sequence ID" value="XM_007930828.1"/>
</dbReference>
<dbReference type="PROSITE" id="PS51257">
    <property type="entry name" value="PROKAR_LIPOPROTEIN"/>
    <property type="match status" value="1"/>
</dbReference>
<dbReference type="HOGENOM" id="CLU_1876326_0_0_1"/>
<protein>
    <submittedName>
        <fullName evidence="1">Uncharacterized protein</fullName>
    </submittedName>
</protein>
<dbReference type="EMBL" id="KB446561">
    <property type="protein sequence ID" value="EME79912.1"/>
    <property type="molecule type" value="Genomic_DNA"/>
</dbReference>
<proteinExistence type="predicted"/>
<organism evidence="1 2">
    <name type="scientific">Pseudocercospora fijiensis (strain CIRAD86)</name>
    <name type="common">Black leaf streak disease fungus</name>
    <name type="synonym">Mycosphaerella fijiensis</name>
    <dbReference type="NCBI Taxonomy" id="383855"/>
    <lineage>
        <taxon>Eukaryota</taxon>
        <taxon>Fungi</taxon>
        <taxon>Dikarya</taxon>
        <taxon>Ascomycota</taxon>
        <taxon>Pezizomycotina</taxon>
        <taxon>Dothideomycetes</taxon>
        <taxon>Dothideomycetidae</taxon>
        <taxon>Mycosphaerellales</taxon>
        <taxon>Mycosphaerellaceae</taxon>
        <taxon>Pseudocercospora</taxon>
    </lineage>
</organism>
<dbReference type="KEGG" id="pfj:MYCFIDRAFT_176913"/>
<accession>M3AR52</accession>
<reference evidence="1 2" key="1">
    <citation type="journal article" date="2012" name="PLoS Pathog.">
        <title>Diverse lifestyles and strategies of plant pathogenesis encoded in the genomes of eighteen Dothideomycetes fungi.</title>
        <authorList>
            <person name="Ohm R.A."/>
            <person name="Feau N."/>
            <person name="Henrissat B."/>
            <person name="Schoch C.L."/>
            <person name="Horwitz B.A."/>
            <person name="Barry K.W."/>
            <person name="Condon B.J."/>
            <person name="Copeland A.C."/>
            <person name="Dhillon B."/>
            <person name="Glaser F."/>
            <person name="Hesse C.N."/>
            <person name="Kosti I."/>
            <person name="LaButti K."/>
            <person name="Lindquist E.A."/>
            <person name="Lucas S."/>
            <person name="Salamov A.A."/>
            <person name="Bradshaw R.E."/>
            <person name="Ciuffetti L."/>
            <person name="Hamelin R.C."/>
            <person name="Kema G.H.J."/>
            <person name="Lawrence C."/>
            <person name="Scott J.A."/>
            <person name="Spatafora J.W."/>
            <person name="Turgeon B.G."/>
            <person name="de Wit P.J.G.M."/>
            <person name="Zhong S."/>
            <person name="Goodwin S.B."/>
            <person name="Grigoriev I.V."/>
        </authorList>
    </citation>
    <scope>NUCLEOTIDE SEQUENCE [LARGE SCALE GENOMIC DNA]</scope>
    <source>
        <strain evidence="1 2">CIRAD86</strain>
    </source>
</reference>
<evidence type="ECO:0000313" key="1">
    <source>
        <dbReference type="EMBL" id="EME79912.1"/>
    </source>
</evidence>
<keyword evidence="2" id="KW-1185">Reference proteome</keyword>
<dbReference type="Proteomes" id="UP000016932">
    <property type="component" value="Unassembled WGS sequence"/>
</dbReference>
<dbReference type="AlphaFoldDB" id="M3AR52"/>
<gene>
    <name evidence="1" type="ORF">MYCFIDRAFT_176913</name>
</gene>
<dbReference type="GeneID" id="19333650"/>
<sequence length="136" mass="15464">MVESKTFFFASSYLLNWNWSASQSCVVLTARDRKTSTSGGLSRTEHLDCMSRWVHHITSPAAVAAAAQDFVVYNHNRMDIFGTWKVGSGTSHCLESSLALGWKFAFFFALEVWKTDQQDQDQIKICDGDEMRWEVV</sequence>
<name>M3AR52_PSEFD</name>
<dbReference type="VEuPathDB" id="FungiDB:MYCFIDRAFT_176913"/>